<sequence>MTMIRRAFQFSRMLTTAAAPTIRSPMPALSQPSISPSPLFQVARNYSTGEQLKEADIQVPLPMFGVTGNYASALYIAALKADKLDDVETELKSVIDAAKGSPAFQSFMKNLSVPSKIRVKAMQEIFGEAGFSEITKNFLAVAAEHGRLRLLESIVNKFTRLTMAYYGEVNAIVTTVIPLPVQEEEELKQALANILGEGKTVTLEQKIDRNILGGLVVEYEDKLLDMSIRTRLKQMENSLLSEPVELL</sequence>
<dbReference type="InterPro" id="IPR026015">
    <property type="entry name" value="ATP_synth_OSCP/delta_N_sf"/>
</dbReference>
<gene>
    <name evidence="8" type="ORF">KI387_030392</name>
</gene>
<keyword evidence="7" id="KW-0066">ATP synthesis</keyword>
<organism evidence="8 9">
    <name type="scientific">Taxus chinensis</name>
    <name type="common">Chinese yew</name>
    <name type="synonym">Taxus wallichiana var. chinensis</name>
    <dbReference type="NCBI Taxonomy" id="29808"/>
    <lineage>
        <taxon>Eukaryota</taxon>
        <taxon>Viridiplantae</taxon>
        <taxon>Streptophyta</taxon>
        <taxon>Embryophyta</taxon>
        <taxon>Tracheophyta</taxon>
        <taxon>Spermatophyta</taxon>
        <taxon>Pinopsida</taxon>
        <taxon>Pinidae</taxon>
        <taxon>Conifers II</taxon>
        <taxon>Cupressales</taxon>
        <taxon>Taxaceae</taxon>
        <taxon>Taxus</taxon>
    </lineage>
</organism>
<dbReference type="PROSITE" id="PS00389">
    <property type="entry name" value="ATPASE_DELTA"/>
    <property type="match status" value="1"/>
</dbReference>
<keyword evidence="5" id="KW-0406">Ion transport</keyword>
<dbReference type="NCBIfam" id="TIGR01145">
    <property type="entry name" value="ATP_synt_delta"/>
    <property type="match status" value="1"/>
</dbReference>
<dbReference type="HAMAP" id="MF_01416">
    <property type="entry name" value="ATP_synth_delta_bact"/>
    <property type="match status" value="1"/>
</dbReference>
<dbReference type="PANTHER" id="PTHR11910">
    <property type="entry name" value="ATP SYNTHASE DELTA CHAIN"/>
    <property type="match status" value="1"/>
</dbReference>
<dbReference type="Pfam" id="PF00213">
    <property type="entry name" value="OSCP"/>
    <property type="match status" value="1"/>
</dbReference>
<proteinExistence type="inferred from homology"/>
<evidence type="ECO:0000256" key="3">
    <source>
        <dbReference type="ARBA" id="ARBA00022448"/>
    </source>
</evidence>
<comment type="caution">
    <text evidence="8">The sequence shown here is derived from an EMBL/GenBank/DDBJ whole genome shotgun (WGS) entry which is preliminary data.</text>
</comment>
<accession>A0AA38CET5</accession>
<dbReference type="EMBL" id="JAHRHJ020000010">
    <property type="protein sequence ID" value="KAH9298710.1"/>
    <property type="molecule type" value="Genomic_DNA"/>
</dbReference>
<evidence type="ECO:0000256" key="2">
    <source>
        <dbReference type="ARBA" id="ARBA00007046"/>
    </source>
</evidence>
<protein>
    <recommendedName>
        <fullName evidence="10">ATP synthase subunit O, mitochondrial</fullName>
    </recommendedName>
</protein>
<evidence type="ECO:0000256" key="1">
    <source>
        <dbReference type="ARBA" id="ARBA00004370"/>
    </source>
</evidence>
<dbReference type="SUPFAM" id="SSF47928">
    <property type="entry name" value="N-terminal domain of the delta subunit of the F1F0-ATP synthase"/>
    <property type="match status" value="1"/>
</dbReference>
<evidence type="ECO:0008006" key="10">
    <source>
        <dbReference type="Google" id="ProtNLM"/>
    </source>
</evidence>
<evidence type="ECO:0000256" key="7">
    <source>
        <dbReference type="ARBA" id="ARBA00023310"/>
    </source>
</evidence>
<dbReference type="Gene3D" id="1.10.520.20">
    <property type="entry name" value="N-terminal domain of the delta subunit of the F1F0-ATP synthase"/>
    <property type="match status" value="1"/>
</dbReference>
<comment type="subcellular location">
    <subcellularLocation>
        <location evidence="1">Membrane</location>
    </subcellularLocation>
</comment>
<evidence type="ECO:0000256" key="4">
    <source>
        <dbReference type="ARBA" id="ARBA00022781"/>
    </source>
</evidence>
<keyword evidence="4" id="KW-0375">Hydrogen ion transport</keyword>
<evidence type="ECO:0000256" key="6">
    <source>
        <dbReference type="ARBA" id="ARBA00023136"/>
    </source>
</evidence>
<evidence type="ECO:0000256" key="5">
    <source>
        <dbReference type="ARBA" id="ARBA00023065"/>
    </source>
</evidence>
<keyword evidence="3" id="KW-0813">Transport</keyword>
<dbReference type="GO" id="GO:0016020">
    <property type="term" value="C:membrane"/>
    <property type="evidence" value="ECO:0007669"/>
    <property type="project" value="UniProtKB-SubCell"/>
</dbReference>
<keyword evidence="6" id="KW-0472">Membrane</keyword>
<dbReference type="PRINTS" id="PR00125">
    <property type="entry name" value="ATPASEDELTA"/>
</dbReference>
<evidence type="ECO:0000313" key="8">
    <source>
        <dbReference type="EMBL" id="KAH9298710.1"/>
    </source>
</evidence>
<evidence type="ECO:0000313" key="9">
    <source>
        <dbReference type="Proteomes" id="UP000824469"/>
    </source>
</evidence>
<dbReference type="Proteomes" id="UP000824469">
    <property type="component" value="Unassembled WGS sequence"/>
</dbReference>
<name>A0AA38CET5_TAXCH</name>
<dbReference type="GO" id="GO:0046933">
    <property type="term" value="F:proton-transporting ATP synthase activity, rotational mechanism"/>
    <property type="evidence" value="ECO:0007669"/>
    <property type="project" value="InterPro"/>
</dbReference>
<keyword evidence="9" id="KW-1185">Reference proteome</keyword>
<dbReference type="OMA" id="VTTNWIN"/>
<dbReference type="InterPro" id="IPR020781">
    <property type="entry name" value="ATPase_OSCP/d_CS"/>
</dbReference>
<dbReference type="AlphaFoldDB" id="A0AA38CET5"/>
<reference evidence="8 9" key="1">
    <citation type="journal article" date="2021" name="Nat. Plants">
        <title>The Taxus genome provides insights into paclitaxel biosynthesis.</title>
        <authorList>
            <person name="Xiong X."/>
            <person name="Gou J."/>
            <person name="Liao Q."/>
            <person name="Li Y."/>
            <person name="Zhou Q."/>
            <person name="Bi G."/>
            <person name="Li C."/>
            <person name="Du R."/>
            <person name="Wang X."/>
            <person name="Sun T."/>
            <person name="Guo L."/>
            <person name="Liang H."/>
            <person name="Lu P."/>
            <person name="Wu Y."/>
            <person name="Zhang Z."/>
            <person name="Ro D.K."/>
            <person name="Shang Y."/>
            <person name="Huang S."/>
            <person name="Yan J."/>
        </authorList>
    </citation>
    <scope>NUCLEOTIDE SEQUENCE [LARGE SCALE GENOMIC DNA]</scope>
    <source>
        <strain evidence="8">Ta-2019</strain>
    </source>
</reference>
<dbReference type="InterPro" id="IPR000711">
    <property type="entry name" value="ATPase_OSCP/dsu"/>
</dbReference>
<comment type="similarity">
    <text evidence="2">Belongs to the ATPase delta chain family.</text>
</comment>